<dbReference type="GO" id="GO:0046677">
    <property type="term" value="P:response to antibiotic"/>
    <property type="evidence" value="ECO:0007669"/>
    <property type="project" value="InterPro"/>
</dbReference>
<feature type="transmembrane region" description="Helical" evidence="2">
    <location>
        <begin position="12"/>
        <end position="31"/>
    </location>
</feature>
<dbReference type="AlphaFoldDB" id="A0A6L5GAS8"/>
<evidence type="ECO:0008006" key="5">
    <source>
        <dbReference type="Google" id="ProtNLM"/>
    </source>
</evidence>
<keyword evidence="4" id="KW-1185">Reference proteome</keyword>
<dbReference type="SUPFAM" id="SSF56601">
    <property type="entry name" value="beta-lactamase/transpeptidase-like"/>
    <property type="match status" value="1"/>
</dbReference>
<dbReference type="Gene3D" id="3.40.710.10">
    <property type="entry name" value="DD-peptidase/beta-lactamase superfamily"/>
    <property type="match status" value="1"/>
</dbReference>
<feature type="compositionally biased region" description="Low complexity" evidence="1">
    <location>
        <begin position="43"/>
        <end position="63"/>
    </location>
</feature>
<keyword evidence="2" id="KW-1133">Transmembrane helix</keyword>
<keyword evidence="2" id="KW-0812">Transmembrane</keyword>
<sequence length="323" mass="34874">MTSQPSTSRRLWPYLAVPGLAVIVAAVIFVVSTGRDDGGSGGSSDESLPGSQADDLSSSSLQPSEEELREAAQAQLQSALDEAVAAYIEEEDDENFYASVAVDDGEFLLDYEGETQYDTASIVKVEILAMMLEEYGTLDQVPDWLLDRAAEMIQDSSNDATNDVLYGGTFDDGHAAIRQAHIDFGLENTNPNETEQWGKTQTTAIDQLRVLEIALYEETGFLDAEQTEYARSLMGDLSDSQQWGVSAAAADGETVWMKNGWDTRDAMGGEWVVNSIGVIAGDTDHPIEIAILTGGSASHEEGIERVEALAEIIRGIVDTDPYA</sequence>
<protein>
    <recommendedName>
        <fullName evidence="5">Serine hydrolase</fullName>
    </recommendedName>
</protein>
<dbReference type="EMBL" id="WIAO01000017">
    <property type="protein sequence ID" value="MQM26765.1"/>
    <property type="molecule type" value="Genomic_DNA"/>
</dbReference>
<evidence type="ECO:0000313" key="3">
    <source>
        <dbReference type="EMBL" id="MQM26765.1"/>
    </source>
</evidence>
<name>A0A6L5GAS8_9ACTN</name>
<dbReference type="Proteomes" id="UP000477750">
    <property type="component" value="Unassembled WGS sequence"/>
</dbReference>
<dbReference type="GO" id="GO:0008800">
    <property type="term" value="F:beta-lactamase activity"/>
    <property type="evidence" value="ECO:0007669"/>
    <property type="project" value="InterPro"/>
</dbReference>
<dbReference type="InterPro" id="IPR012338">
    <property type="entry name" value="Beta-lactam/transpept-like"/>
</dbReference>
<dbReference type="PANTHER" id="PTHR35333:SF3">
    <property type="entry name" value="BETA-LACTAMASE-TYPE TRANSPEPTIDASE FOLD CONTAINING PROTEIN"/>
    <property type="match status" value="1"/>
</dbReference>
<keyword evidence="2" id="KW-0472">Membrane</keyword>
<dbReference type="GO" id="GO:0030655">
    <property type="term" value="P:beta-lactam antibiotic catabolic process"/>
    <property type="evidence" value="ECO:0007669"/>
    <property type="project" value="InterPro"/>
</dbReference>
<evidence type="ECO:0000256" key="2">
    <source>
        <dbReference type="SAM" id="Phobius"/>
    </source>
</evidence>
<evidence type="ECO:0000313" key="4">
    <source>
        <dbReference type="Proteomes" id="UP000477750"/>
    </source>
</evidence>
<dbReference type="RefSeq" id="WP_153025929.1">
    <property type="nucleotide sequence ID" value="NZ_WIAO01000017.1"/>
</dbReference>
<reference evidence="3 4" key="1">
    <citation type="submission" date="2019-10" db="EMBL/GenBank/DDBJ databases">
        <title>Glycomyces albidus sp. nov., a novel actinomycete isolated from rhizosphere soil of wheat (Triticum aestivum L.).</title>
        <authorList>
            <person name="Qian L."/>
        </authorList>
    </citation>
    <scope>NUCLEOTIDE SEQUENCE [LARGE SCALE GENOMIC DNA]</scope>
    <source>
        <strain evidence="3 4">NEAU-7082</strain>
    </source>
</reference>
<organism evidence="3 4">
    <name type="scientific">Glycomyces albidus</name>
    <dbReference type="NCBI Taxonomy" id="2656774"/>
    <lineage>
        <taxon>Bacteria</taxon>
        <taxon>Bacillati</taxon>
        <taxon>Actinomycetota</taxon>
        <taxon>Actinomycetes</taxon>
        <taxon>Glycomycetales</taxon>
        <taxon>Glycomycetaceae</taxon>
        <taxon>Glycomyces</taxon>
    </lineage>
</organism>
<accession>A0A6L5GAS8</accession>
<dbReference type="InterPro" id="IPR000871">
    <property type="entry name" value="Beta-lactam_class-A"/>
</dbReference>
<proteinExistence type="predicted"/>
<evidence type="ECO:0000256" key="1">
    <source>
        <dbReference type="SAM" id="MobiDB-lite"/>
    </source>
</evidence>
<gene>
    <name evidence="3" type="ORF">GFD30_14475</name>
</gene>
<dbReference type="PANTHER" id="PTHR35333">
    <property type="entry name" value="BETA-LACTAMASE"/>
    <property type="match status" value="1"/>
</dbReference>
<comment type="caution">
    <text evidence="3">The sequence shown here is derived from an EMBL/GenBank/DDBJ whole genome shotgun (WGS) entry which is preliminary data.</text>
</comment>
<feature type="region of interest" description="Disordered" evidence="1">
    <location>
        <begin position="36"/>
        <end position="65"/>
    </location>
</feature>